<accession>A0AAV1SHS0</accession>
<gene>
    <name evidence="2" type="ORF">DCAF_LOCUS23284</name>
</gene>
<dbReference type="EMBL" id="CAWUPB010001184">
    <property type="protein sequence ID" value="CAK7350548.1"/>
    <property type="molecule type" value="Genomic_DNA"/>
</dbReference>
<dbReference type="Proteomes" id="UP001314170">
    <property type="component" value="Unassembled WGS sequence"/>
</dbReference>
<protein>
    <submittedName>
        <fullName evidence="2">Uncharacterized protein</fullName>
    </submittedName>
</protein>
<reference evidence="2 3" key="1">
    <citation type="submission" date="2024-01" db="EMBL/GenBank/DDBJ databases">
        <authorList>
            <person name="Waweru B."/>
        </authorList>
    </citation>
    <scope>NUCLEOTIDE SEQUENCE [LARGE SCALE GENOMIC DNA]</scope>
</reference>
<name>A0AAV1SHS0_9ROSI</name>
<sequence>MSHIPKVGYMDRQAKRRPRQREGGRSKLAVVMGRVFLVELDAAGGDCYRCKFCDTPLALADHLLSTPLDHDSEPMKMRLCYVPLSNRWRISAEITEEFNLDARPRSSDGENPEDFAAYLRNE</sequence>
<evidence type="ECO:0000313" key="3">
    <source>
        <dbReference type="Proteomes" id="UP001314170"/>
    </source>
</evidence>
<evidence type="ECO:0000256" key="1">
    <source>
        <dbReference type="SAM" id="MobiDB-lite"/>
    </source>
</evidence>
<evidence type="ECO:0000313" key="2">
    <source>
        <dbReference type="EMBL" id="CAK7350548.1"/>
    </source>
</evidence>
<organism evidence="2 3">
    <name type="scientific">Dovyalis caffra</name>
    <dbReference type="NCBI Taxonomy" id="77055"/>
    <lineage>
        <taxon>Eukaryota</taxon>
        <taxon>Viridiplantae</taxon>
        <taxon>Streptophyta</taxon>
        <taxon>Embryophyta</taxon>
        <taxon>Tracheophyta</taxon>
        <taxon>Spermatophyta</taxon>
        <taxon>Magnoliopsida</taxon>
        <taxon>eudicotyledons</taxon>
        <taxon>Gunneridae</taxon>
        <taxon>Pentapetalae</taxon>
        <taxon>rosids</taxon>
        <taxon>fabids</taxon>
        <taxon>Malpighiales</taxon>
        <taxon>Salicaceae</taxon>
        <taxon>Flacourtieae</taxon>
        <taxon>Dovyalis</taxon>
    </lineage>
</organism>
<dbReference type="AlphaFoldDB" id="A0AAV1SHS0"/>
<comment type="caution">
    <text evidence="2">The sequence shown here is derived from an EMBL/GenBank/DDBJ whole genome shotgun (WGS) entry which is preliminary data.</text>
</comment>
<keyword evidence="3" id="KW-1185">Reference proteome</keyword>
<proteinExistence type="predicted"/>
<feature type="region of interest" description="Disordered" evidence="1">
    <location>
        <begin position="102"/>
        <end position="122"/>
    </location>
</feature>
<feature type="region of interest" description="Disordered" evidence="1">
    <location>
        <begin position="1"/>
        <end position="25"/>
    </location>
</feature>